<sequence>MTLDPIEQLKINLQEKEYPYFVGDNDLQNLLIMNGNSVSKASWRGCLLKAASDDEIKVGPIEQKSSNRDYWNTLAAIYKADYDAEVAELNPTVTTGYKTSMRRSDGQ</sequence>
<dbReference type="Proteomes" id="UP001623600">
    <property type="component" value="Unassembled WGS sequence"/>
</dbReference>
<organism evidence="1 2">
    <name type="scientific">Candidatus Clostridium helianthi</name>
    <dbReference type="NCBI Taxonomy" id="3381660"/>
    <lineage>
        <taxon>Bacteria</taxon>
        <taxon>Bacillati</taxon>
        <taxon>Bacillota</taxon>
        <taxon>Clostridia</taxon>
        <taxon>Eubacteriales</taxon>
        <taxon>Clostridiaceae</taxon>
        <taxon>Clostridium</taxon>
    </lineage>
</organism>
<comment type="caution">
    <text evidence="1">The sequence shown here is derived from an EMBL/GenBank/DDBJ whole genome shotgun (WGS) entry which is preliminary data.</text>
</comment>
<gene>
    <name evidence="1" type="ORF">ACJDTP_11030</name>
</gene>
<dbReference type="RefSeq" id="WP_406761237.1">
    <property type="nucleotide sequence ID" value="NZ_JBJIAB010000011.1"/>
</dbReference>
<reference evidence="1 2" key="1">
    <citation type="submission" date="2024-11" db="EMBL/GenBank/DDBJ databases">
        <authorList>
            <person name="Heng Y.C."/>
            <person name="Lim A.C.H."/>
            <person name="Lee J.K.Y."/>
            <person name="Kittelmann S."/>
        </authorList>
    </citation>
    <scope>NUCLEOTIDE SEQUENCE [LARGE SCALE GENOMIC DNA]</scope>
    <source>
        <strain evidence="1 2">WILCCON 0112</strain>
    </source>
</reference>
<dbReference type="EMBL" id="JBJIAB010000011">
    <property type="protein sequence ID" value="MFL0165602.1"/>
    <property type="molecule type" value="Genomic_DNA"/>
</dbReference>
<evidence type="ECO:0000313" key="1">
    <source>
        <dbReference type="EMBL" id="MFL0165602.1"/>
    </source>
</evidence>
<keyword evidence="2" id="KW-1185">Reference proteome</keyword>
<protein>
    <submittedName>
        <fullName evidence="1">Uncharacterized protein</fullName>
    </submittedName>
</protein>
<name>A0ABW8S5X9_9CLOT</name>
<evidence type="ECO:0000313" key="2">
    <source>
        <dbReference type="Proteomes" id="UP001623600"/>
    </source>
</evidence>
<accession>A0ABW8S5X9</accession>
<proteinExistence type="predicted"/>